<feature type="domain" description="GAF" evidence="3">
    <location>
        <begin position="28"/>
        <end position="171"/>
    </location>
</feature>
<reference evidence="5 6" key="1">
    <citation type="journal article" date="2019" name="Emerg. Microbes Infect.">
        <title>Comprehensive subspecies identification of 175 nontuberculous mycobacteria species based on 7547 genomic profiles.</title>
        <authorList>
            <person name="Matsumoto Y."/>
            <person name="Kinjo T."/>
            <person name="Motooka D."/>
            <person name="Nabeya D."/>
            <person name="Jung N."/>
            <person name="Uechi K."/>
            <person name="Horii T."/>
            <person name="Iida T."/>
            <person name="Fujita J."/>
            <person name="Nakamura S."/>
        </authorList>
    </citation>
    <scope>NUCLEOTIDE SEQUENCE [LARGE SCALE GENOMIC DNA]</scope>
    <source>
        <strain evidence="5 6">JCM 30725</strain>
    </source>
</reference>
<gene>
    <name evidence="5" type="ORF">MBOU_52670</name>
</gene>
<dbReference type="SMART" id="SM00331">
    <property type="entry name" value="PP2C_SIG"/>
    <property type="match status" value="1"/>
</dbReference>
<name>A0A7I9YX60_MYCBU</name>
<dbReference type="SMART" id="SM00065">
    <property type="entry name" value="GAF"/>
    <property type="match status" value="1"/>
</dbReference>
<accession>A0A7I9YX60</accession>
<dbReference type="InterPro" id="IPR001932">
    <property type="entry name" value="PPM-type_phosphatase-like_dom"/>
</dbReference>
<proteinExistence type="predicted"/>
<dbReference type="InterPro" id="IPR052016">
    <property type="entry name" value="Bact_Sigma-Reg"/>
</dbReference>
<evidence type="ECO:0000259" key="4">
    <source>
        <dbReference type="SMART" id="SM00331"/>
    </source>
</evidence>
<evidence type="ECO:0000313" key="6">
    <source>
        <dbReference type="Proteomes" id="UP000465360"/>
    </source>
</evidence>
<dbReference type="InterPro" id="IPR003018">
    <property type="entry name" value="GAF"/>
</dbReference>
<feature type="coiled-coil region" evidence="2">
    <location>
        <begin position="171"/>
        <end position="219"/>
    </location>
</feature>
<dbReference type="Gene3D" id="3.30.450.40">
    <property type="match status" value="1"/>
</dbReference>
<organism evidence="5 6">
    <name type="scientific">Mycobacterium bourgelatii</name>
    <dbReference type="NCBI Taxonomy" id="1273442"/>
    <lineage>
        <taxon>Bacteria</taxon>
        <taxon>Bacillati</taxon>
        <taxon>Actinomycetota</taxon>
        <taxon>Actinomycetes</taxon>
        <taxon>Mycobacteriales</taxon>
        <taxon>Mycobacteriaceae</taxon>
        <taxon>Mycobacterium</taxon>
    </lineage>
</organism>
<keyword evidence="6" id="KW-1185">Reference proteome</keyword>
<dbReference type="InterPro" id="IPR029016">
    <property type="entry name" value="GAF-like_dom_sf"/>
</dbReference>
<dbReference type="RefSeq" id="WP_163719051.1">
    <property type="nucleotide sequence ID" value="NZ_BLKZ01000002.1"/>
</dbReference>
<sequence length="477" mass="51757">MTGNIESHIAIEAARLRAVDRYLRADLPSETALKRIAILATQIFDVPMATVAIVDRDRILRIAAHGMESEVRQLARDVGLCASVVLADTPVVVNDALTDPRTASNQFVHEHGIRFYAGAPIVTRYGHRLGAVAVMDRDARAASAKELEILQNLAAIVMEQLELRLSYFDVLSAEQDRRGAAEDARDEARRDRDSAELIRDNAELDRDEARRARDQARVDRDDAVRDRGIAEHDRDLTEEYAAVLQRTLLPPSLPTIDGLALGSYYRAASSRQIGGDFYDVFPLGGDRWGFFLGDVLGHGPEAAVVTSLIRYTLRAAALHYPDLTRGLAELNSVMMGEAAPRRFCTVLFGTFEPDSSGDGFEVRLATGGHPPALLVDPADGSVAEVRPDGGMLVGALPDATFAACEVHLRAGQTLLCYTDGIIEARRGPMPFDEGSLAAFAAEHAARGARGLIDDIATLVPKLEPRDDIAVLAFEATA</sequence>
<dbReference type="InterPro" id="IPR036457">
    <property type="entry name" value="PPM-type-like_dom_sf"/>
</dbReference>
<dbReference type="Gene3D" id="3.60.40.10">
    <property type="entry name" value="PPM-type phosphatase domain"/>
    <property type="match status" value="1"/>
</dbReference>
<dbReference type="PANTHER" id="PTHR43156">
    <property type="entry name" value="STAGE II SPORULATION PROTEIN E-RELATED"/>
    <property type="match status" value="1"/>
</dbReference>
<dbReference type="Pfam" id="PF01590">
    <property type="entry name" value="GAF"/>
    <property type="match status" value="1"/>
</dbReference>
<dbReference type="SUPFAM" id="SSF55781">
    <property type="entry name" value="GAF domain-like"/>
    <property type="match status" value="1"/>
</dbReference>
<evidence type="ECO:0000259" key="3">
    <source>
        <dbReference type="SMART" id="SM00065"/>
    </source>
</evidence>
<evidence type="ECO:0000256" key="2">
    <source>
        <dbReference type="SAM" id="Coils"/>
    </source>
</evidence>
<feature type="domain" description="PPM-type phosphatase" evidence="4">
    <location>
        <begin position="258"/>
        <end position="475"/>
    </location>
</feature>
<keyword evidence="1" id="KW-0378">Hydrolase</keyword>
<protein>
    <submittedName>
        <fullName evidence="5">Uncharacterized protein</fullName>
    </submittedName>
</protein>
<comment type="caution">
    <text evidence="5">The sequence shown here is derived from an EMBL/GenBank/DDBJ whole genome shotgun (WGS) entry which is preliminary data.</text>
</comment>
<dbReference type="PANTHER" id="PTHR43156:SF2">
    <property type="entry name" value="STAGE II SPORULATION PROTEIN E"/>
    <property type="match status" value="1"/>
</dbReference>
<dbReference type="GO" id="GO:0016791">
    <property type="term" value="F:phosphatase activity"/>
    <property type="evidence" value="ECO:0007669"/>
    <property type="project" value="TreeGrafter"/>
</dbReference>
<evidence type="ECO:0000256" key="1">
    <source>
        <dbReference type="ARBA" id="ARBA00022801"/>
    </source>
</evidence>
<dbReference type="Pfam" id="PF07228">
    <property type="entry name" value="SpoIIE"/>
    <property type="match status" value="1"/>
</dbReference>
<keyword evidence="2" id="KW-0175">Coiled coil</keyword>
<dbReference type="Proteomes" id="UP000465360">
    <property type="component" value="Unassembled WGS sequence"/>
</dbReference>
<dbReference type="EMBL" id="BLKZ01000002">
    <property type="protein sequence ID" value="GFG93225.1"/>
    <property type="molecule type" value="Genomic_DNA"/>
</dbReference>
<evidence type="ECO:0000313" key="5">
    <source>
        <dbReference type="EMBL" id="GFG93225.1"/>
    </source>
</evidence>
<dbReference type="AlphaFoldDB" id="A0A7I9YX60"/>